<comment type="subcellular location">
    <subcellularLocation>
        <location evidence="1">Nucleus</location>
    </subcellularLocation>
</comment>
<dbReference type="EMBL" id="CP042189">
    <property type="protein sequence ID" value="QDS70701.1"/>
    <property type="molecule type" value="Genomic_DNA"/>
</dbReference>
<dbReference type="CDD" id="cd07979">
    <property type="entry name" value="HFD_TAF9"/>
    <property type="match status" value="1"/>
</dbReference>
<feature type="compositionally biased region" description="Acidic residues" evidence="6">
    <location>
        <begin position="218"/>
        <end position="230"/>
    </location>
</feature>
<feature type="compositionally biased region" description="Low complexity" evidence="6">
    <location>
        <begin position="34"/>
        <end position="45"/>
    </location>
</feature>
<evidence type="ECO:0000313" key="7">
    <source>
        <dbReference type="EMBL" id="QDS70701.1"/>
    </source>
</evidence>
<dbReference type="GO" id="GO:0005669">
    <property type="term" value="C:transcription factor TFIID complex"/>
    <property type="evidence" value="ECO:0007669"/>
    <property type="project" value="TreeGrafter"/>
</dbReference>
<evidence type="ECO:0000256" key="5">
    <source>
        <dbReference type="ARBA" id="ARBA00023242"/>
    </source>
</evidence>
<feature type="compositionally biased region" description="Polar residues" evidence="6">
    <location>
        <begin position="12"/>
        <end position="33"/>
    </location>
</feature>
<dbReference type="Pfam" id="PF02291">
    <property type="entry name" value="TFIID-31kDa"/>
    <property type="match status" value="1"/>
</dbReference>
<evidence type="ECO:0000256" key="3">
    <source>
        <dbReference type="ARBA" id="ARBA00023015"/>
    </source>
</evidence>
<evidence type="ECO:0000256" key="6">
    <source>
        <dbReference type="SAM" id="MobiDB-lite"/>
    </source>
</evidence>
<dbReference type="Proteomes" id="UP000316270">
    <property type="component" value="Chromosome 5"/>
</dbReference>
<dbReference type="InterPro" id="IPR003162">
    <property type="entry name" value="TFIID-31"/>
</dbReference>
<protein>
    <recommendedName>
        <fullName evidence="9">Transcription initiation factor TFIID subunit 9</fullName>
    </recommendedName>
</protein>
<dbReference type="PANTHER" id="PTHR48068">
    <property type="entry name" value="TAF9 RNA POLYMERASE II, TATA BOX-BINDING PROTEIN (TBP)-ASSOCIATED FACTOR"/>
    <property type="match status" value="1"/>
</dbReference>
<name>A0A517L505_9PEZI</name>
<accession>A0A517L505</accession>
<keyword evidence="3" id="KW-0805">Transcription regulation</keyword>
<proteinExistence type="inferred from homology"/>
<feature type="compositionally biased region" description="Acidic residues" evidence="6">
    <location>
        <begin position="193"/>
        <end position="202"/>
    </location>
</feature>
<dbReference type="PANTHER" id="PTHR48068:SF4">
    <property type="entry name" value="TATA-BOX BINDING PROTEIN ASSOCIATED FACTOR 9"/>
    <property type="match status" value="1"/>
</dbReference>
<feature type="region of interest" description="Disordered" evidence="6">
    <location>
        <begin position="1"/>
        <end position="45"/>
    </location>
</feature>
<dbReference type="OrthoDB" id="341924at2759"/>
<dbReference type="AlphaFoldDB" id="A0A517L505"/>
<evidence type="ECO:0000256" key="1">
    <source>
        <dbReference type="ARBA" id="ARBA00004123"/>
    </source>
</evidence>
<keyword evidence="4" id="KW-0804">Transcription</keyword>
<evidence type="ECO:0000256" key="4">
    <source>
        <dbReference type="ARBA" id="ARBA00023163"/>
    </source>
</evidence>
<gene>
    <name evidence="7" type="ORF">FKW77_001656</name>
</gene>
<dbReference type="STRING" id="50376.A0A517L505"/>
<organism evidence="7 8">
    <name type="scientific">Venturia effusa</name>
    <dbReference type="NCBI Taxonomy" id="50376"/>
    <lineage>
        <taxon>Eukaryota</taxon>
        <taxon>Fungi</taxon>
        <taxon>Dikarya</taxon>
        <taxon>Ascomycota</taxon>
        <taxon>Pezizomycotina</taxon>
        <taxon>Dothideomycetes</taxon>
        <taxon>Pleosporomycetidae</taxon>
        <taxon>Venturiales</taxon>
        <taxon>Venturiaceae</taxon>
        <taxon>Venturia</taxon>
    </lineage>
</organism>
<evidence type="ECO:0008006" key="9">
    <source>
        <dbReference type="Google" id="ProtNLM"/>
    </source>
</evidence>
<dbReference type="Gene3D" id="1.10.20.10">
    <property type="entry name" value="Histone, subunit A"/>
    <property type="match status" value="1"/>
</dbReference>
<keyword evidence="8" id="KW-1185">Reference proteome</keyword>
<feature type="region of interest" description="Disordered" evidence="6">
    <location>
        <begin position="190"/>
        <end position="248"/>
    </location>
</feature>
<dbReference type="GO" id="GO:0016251">
    <property type="term" value="F:RNA polymerase II general transcription initiation factor activity"/>
    <property type="evidence" value="ECO:0007669"/>
    <property type="project" value="TreeGrafter"/>
</dbReference>
<sequence length="248" mass="26808">MASPAPAEGANGASTPPTHAQASPPTTQASVDNAPSAPSAALPATQATSLIDDGLSTKRPRDARLIHLLLAAQGVTAYQERVPLMIMDFAYRYTSGILSDAFQLTQDGYGLPSTERGRDKDQPTVSMQHLRLAMSARQHYQFQPSLPKEVLLEMAQERNKVVLPKPERDFGVRLPPEKYTFTGTGWGLKQEWDSETEGEEEVSAPVQDEQMKDVEGGMAEDEDIDNDEFESVMGAGPDGGEDSAMADA</sequence>
<evidence type="ECO:0000313" key="8">
    <source>
        <dbReference type="Proteomes" id="UP000316270"/>
    </source>
</evidence>
<dbReference type="InterPro" id="IPR051431">
    <property type="entry name" value="TFIID_subunit_9"/>
</dbReference>
<dbReference type="GO" id="GO:0003713">
    <property type="term" value="F:transcription coactivator activity"/>
    <property type="evidence" value="ECO:0007669"/>
    <property type="project" value="TreeGrafter"/>
</dbReference>
<reference evidence="7 8" key="1">
    <citation type="submission" date="2019-07" db="EMBL/GenBank/DDBJ databases">
        <title>Finished genome of Venturia effusa.</title>
        <authorList>
            <person name="Young C.A."/>
            <person name="Cox M.P."/>
            <person name="Ganley A.R.D."/>
            <person name="David W.J."/>
        </authorList>
    </citation>
    <scope>NUCLEOTIDE SEQUENCE [LARGE SCALE GENOMIC DNA]</scope>
    <source>
        <strain evidence="8">albino</strain>
    </source>
</reference>
<dbReference type="InterPro" id="IPR009072">
    <property type="entry name" value="Histone-fold"/>
</dbReference>
<dbReference type="SUPFAM" id="SSF47113">
    <property type="entry name" value="Histone-fold"/>
    <property type="match status" value="1"/>
</dbReference>
<comment type="similarity">
    <text evidence="2">Belongs to the TAF9 family.</text>
</comment>
<keyword evidence="5" id="KW-0539">Nucleus</keyword>
<dbReference type="GO" id="GO:0051123">
    <property type="term" value="P:RNA polymerase II preinitiation complex assembly"/>
    <property type="evidence" value="ECO:0007669"/>
    <property type="project" value="TreeGrafter"/>
</dbReference>
<dbReference type="GO" id="GO:0046982">
    <property type="term" value="F:protein heterodimerization activity"/>
    <property type="evidence" value="ECO:0007669"/>
    <property type="project" value="InterPro"/>
</dbReference>
<evidence type="ECO:0000256" key="2">
    <source>
        <dbReference type="ARBA" id="ARBA00007646"/>
    </source>
</evidence>
<dbReference type="GO" id="GO:0000124">
    <property type="term" value="C:SAGA complex"/>
    <property type="evidence" value="ECO:0007669"/>
    <property type="project" value="TreeGrafter"/>
</dbReference>